<protein>
    <recommendedName>
        <fullName evidence="2">Inositol polyphosphate-related phosphatase domain-containing protein</fullName>
    </recommendedName>
</protein>
<feature type="region of interest" description="Disordered" evidence="1">
    <location>
        <begin position="59"/>
        <end position="80"/>
    </location>
</feature>
<keyword evidence="4" id="KW-1185">Reference proteome</keyword>
<evidence type="ECO:0000256" key="1">
    <source>
        <dbReference type="SAM" id="MobiDB-lite"/>
    </source>
</evidence>
<dbReference type="Proteomes" id="UP001189429">
    <property type="component" value="Unassembled WGS sequence"/>
</dbReference>
<organism evidence="3 4">
    <name type="scientific">Prorocentrum cordatum</name>
    <dbReference type="NCBI Taxonomy" id="2364126"/>
    <lineage>
        <taxon>Eukaryota</taxon>
        <taxon>Sar</taxon>
        <taxon>Alveolata</taxon>
        <taxon>Dinophyceae</taxon>
        <taxon>Prorocentrales</taxon>
        <taxon>Prorocentraceae</taxon>
        <taxon>Prorocentrum</taxon>
    </lineage>
</organism>
<dbReference type="InterPro" id="IPR036691">
    <property type="entry name" value="Endo/exonu/phosph_ase_sf"/>
</dbReference>
<dbReference type="PANTHER" id="PTHR11200:SF300">
    <property type="entry name" value="TYPE II INOSITOL 1,4,5-TRISPHOSPHATE 5-PHOSPHATASE"/>
    <property type="match status" value="1"/>
</dbReference>
<feature type="compositionally biased region" description="Basic and acidic residues" evidence="1">
    <location>
        <begin position="64"/>
        <end position="77"/>
    </location>
</feature>
<comment type="caution">
    <text evidence="3">The sequence shown here is derived from an EMBL/GenBank/DDBJ whole genome shotgun (WGS) entry which is preliminary data.</text>
</comment>
<dbReference type="PANTHER" id="PTHR11200">
    <property type="entry name" value="INOSITOL 5-PHOSPHATASE"/>
    <property type="match status" value="1"/>
</dbReference>
<dbReference type="SMART" id="SM00128">
    <property type="entry name" value="IPPc"/>
    <property type="match status" value="1"/>
</dbReference>
<evidence type="ECO:0000313" key="3">
    <source>
        <dbReference type="EMBL" id="CAK0861725.1"/>
    </source>
</evidence>
<dbReference type="InterPro" id="IPR046985">
    <property type="entry name" value="IP5"/>
</dbReference>
<proteinExistence type="predicted"/>
<evidence type="ECO:0000259" key="2">
    <source>
        <dbReference type="SMART" id="SM00128"/>
    </source>
</evidence>
<sequence>MVGKKGAVAVRFEVAGRPMCFVNMHLPSGQQRDLERRSSLEQVLWEVFRRTNVLGGRRPPKLGFRRDAPRGLAERPTEAGPEGGVAGAAFLCGDFNFRLSLAQKDLPVGAPRLDPEAVLALRAFDPSQQGATAEPVLSTFKEGAIDFAPTYKYKVGTDEFDEIRVPAWTDRIFFRGDCVEQLHYGSHPALRHTADHRPVTPCSWWPCRRGPTGLPREPPASARSRALAAAGAEA</sequence>
<reference evidence="3" key="1">
    <citation type="submission" date="2023-10" db="EMBL/GenBank/DDBJ databases">
        <authorList>
            <person name="Chen Y."/>
            <person name="Shah S."/>
            <person name="Dougan E. K."/>
            <person name="Thang M."/>
            <person name="Chan C."/>
        </authorList>
    </citation>
    <scope>NUCLEOTIDE SEQUENCE [LARGE SCALE GENOMIC DNA]</scope>
</reference>
<gene>
    <name evidence="3" type="ORF">PCOR1329_LOCUS50322</name>
</gene>
<name>A0ABN9UPN8_9DINO</name>
<dbReference type="EMBL" id="CAUYUJ010016090">
    <property type="protein sequence ID" value="CAK0861725.1"/>
    <property type="molecule type" value="Genomic_DNA"/>
</dbReference>
<feature type="compositionally biased region" description="Low complexity" evidence="1">
    <location>
        <begin position="219"/>
        <end position="234"/>
    </location>
</feature>
<dbReference type="InterPro" id="IPR000300">
    <property type="entry name" value="IPPc"/>
</dbReference>
<dbReference type="Pfam" id="PF22669">
    <property type="entry name" value="Exo_endo_phos2"/>
    <property type="match status" value="1"/>
</dbReference>
<feature type="region of interest" description="Disordered" evidence="1">
    <location>
        <begin position="210"/>
        <end position="234"/>
    </location>
</feature>
<feature type="non-terminal residue" evidence="3">
    <location>
        <position position="234"/>
    </location>
</feature>
<dbReference type="Gene3D" id="3.60.10.10">
    <property type="entry name" value="Endonuclease/exonuclease/phosphatase"/>
    <property type="match status" value="1"/>
</dbReference>
<accession>A0ABN9UPN8</accession>
<evidence type="ECO:0000313" key="4">
    <source>
        <dbReference type="Proteomes" id="UP001189429"/>
    </source>
</evidence>
<feature type="domain" description="Inositol polyphosphate-related phosphatase" evidence="2">
    <location>
        <begin position="2"/>
        <end position="211"/>
    </location>
</feature>
<dbReference type="SUPFAM" id="SSF56219">
    <property type="entry name" value="DNase I-like"/>
    <property type="match status" value="1"/>
</dbReference>